<gene>
    <name evidence="2" type="ORF">WDK88_00470</name>
</gene>
<dbReference type="SMART" id="SM00947">
    <property type="entry name" value="Pro_CA"/>
    <property type="match status" value="1"/>
</dbReference>
<comment type="similarity">
    <text evidence="1">Belongs to the beta-class carbonic anhydrase family.</text>
</comment>
<evidence type="ECO:0000256" key="1">
    <source>
        <dbReference type="ARBA" id="ARBA00006217"/>
    </source>
</evidence>
<proteinExistence type="inferred from homology"/>
<reference evidence="2" key="2">
    <citation type="submission" date="2024-03" db="EMBL/GenBank/DDBJ databases">
        <authorList>
            <person name="Bromfield E.S.P."/>
            <person name="Cloutier S."/>
        </authorList>
    </citation>
    <scope>NUCLEOTIDE SEQUENCE</scope>
    <source>
        <strain evidence="2">5S5</strain>
    </source>
</reference>
<accession>A0ABZ2P1Q4</accession>
<dbReference type="Gene3D" id="3.40.1050.10">
    <property type="entry name" value="Carbonic anhydrase"/>
    <property type="match status" value="1"/>
</dbReference>
<dbReference type="InterPro" id="IPR001765">
    <property type="entry name" value="Carbonic_anhydrase"/>
</dbReference>
<dbReference type="PANTHER" id="PTHR11002:SF79">
    <property type="entry name" value="CARBONIC ANHYDRASE 2"/>
    <property type="match status" value="1"/>
</dbReference>
<dbReference type="InterPro" id="IPR036874">
    <property type="entry name" value="Carbonic_anhydrase_sf"/>
</dbReference>
<sequence>MKTFDITYRYSSDDGSIRPTPPDSQAALLRLEQGNKSFATLLDHDEEAGGVQQIIPVDLRDLGVLADSAVPKQRPFAAVLGCSDARVPVELIFNEGPNDLFVVRVAGNGLGIEVLGSLKYAVENLGGSLKLIVVLGHSGCGALTTAVDVFLDPREYLPLATKRSLRSILDGALVVVQTSERRLVAAFGSTVVHRPGYRKALIETSVVTNAALAAYSIQEELRANAYTGIEAAYGVYLLESRAIWGPRAGDADGFGLAVAPRDLAAFVDLGDAIVQSRRIESLVNAKE</sequence>
<evidence type="ECO:0000313" key="3">
    <source>
        <dbReference type="Proteomes" id="UP001432046"/>
    </source>
</evidence>
<reference evidence="2" key="1">
    <citation type="journal article" date="2021" name="Int. J. Syst. Evol. Microbiol.">
        <title>Bradyrhizobium septentrionale sp. nov. (sv. septentrionale) and Bradyrhizobium quebecense sp. nov. (sv. septentrionale) associated with legumes native to Canada possess rearranged symbiosis genes and numerous insertion sequences.</title>
        <authorList>
            <person name="Bromfield E.S.P."/>
            <person name="Cloutier S."/>
        </authorList>
    </citation>
    <scope>NUCLEOTIDE SEQUENCE</scope>
    <source>
        <strain evidence="2">5S5</strain>
    </source>
</reference>
<keyword evidence="3" id="KW-1185">Reference proteome</keyword>
<dbReference type="PANTHER" id="PTHR11002">
    <property type="entry name" value="CARBONIC ANHYDRASE"/>
    <property type="match status" value="1"/>
</dbReference>
<dbReference type="EMBL" id="CP147711">
    <property type="protein sequence ID" value="WXC80179.1"/>
    <property type="molecule type" value="Genomic_DNA"/>
</dbReference>
<dbReference type="Pfam" id="PF00484">
    <property type="entry name" value="Pro_CA"/>
    <property type="match status" value="1"/>
</dbReference>
<dbReference type="Proteomes" id="UP001432046">
    <property type="component" value="Chromosome"/>
</dbReference>
<protein>
    <submittedName>
        <fullName evidence="2">Carbonic anhydrase</fullName>
    </submittedName>
</protein>
<organism evidence="2 3">
    <name type="scientific">Bradyrhizobium septentrionale</name>
    <dbReference type="NCBI Taxonomy" id="1404411"/>
    <lineage>
        <taxon>Bacteria</taxon>
        <taxon>Pseudomonadati</taxon>
        <taxon>Pseudomonadota</taxon>
        <taxon>Alphaproteobacteria</taxon>
        <taxon>Hyphomicrobiales</taxon>
        <taxon>Nitrobacteraceae</taxon>
        <taxon>Bradyrhizobium</taxon>
    </lineage>
</organism>
<dbReference type="RefSeq" id="WP_338822408.1">
    <property type="nucleotide sequence ID" value="NZ_CP147708.1"/>
</dbReference>
<dbReference type="SUPFAM" id="SSF53056">
    <property type="entry name" value="beta-carbonic anhydrase, cab"/>
    <property type="match status" value="1"/>
</dbReference>
<name>A0ABZ2P1Q4_9BRAD</name>
<evidence type="ECO:0000313" key="2">
    <source>
        <dbReference type="EMBL" id="WXC80179.1"/>
    </source>
</evidence>